<feature type="compositionally biased region" description="Basic and acidic residues" evidence="1">
    <location>
        <begin position="102"/>
        <end position="112"/>
    </location>
</feature>
<feature type="compositionally biased region" description="Polar residues" evidence="1">
    <location>
        <begin position="132"/>
        <end position="141"/>
    </location>
</feature>
<feature type="compositionally biased region" description="Basic and acidic residues" evidence="1">
    <location>
        <begin position="249"/>
        <end position="270"/>
    </location>
</feature>
<evidence type="ECO:0000256" key="1">
    <source>
        <dbReference type="SAM" id="MobiDB-lite"/>
    </source>
</evidence>
<feature type="compositionally biased region" description="Low complexity" evidence="1">
    <location>
        <begin position="456"/>
        <end position="467"/>
    </location>
</feature>
<dbReference type="EMBL" id="MCFI01000001">
    <property type="protein sequence ID" value="ORY87922.1"/>
    <property type="molecule type" value="Genomic_DNA"/>
</dbReference>
<name>A0A1Y2FVA2_PROLT</name>
<dbReference type="RefSeq" id="XP_040728417.1">
    <property type="nucleotide sequence ID" value="XM_040866251.1"/>
</dbReference>
<feature type="region of interest" description="Disordered" evidence="1">
    <location>
        <begin position="365"/>
        <end position="414"/>
    </location>
</feature>
<dbReference type="Proteomes" id="UP000193685">
    <property type="component" value="Unassembled WGS sequence"/>
</dbReference>
<evidence type="ECO:0000313" key="2">
    <source>
        <dbReference type="EMBL" id="ORY87922.1"/>
    </source>
</evidence>
<feature type="compositionally biased region" description="Polar residues" evidence="1">
    <location>
        <begin position="468"/>
        <end position="480"/>
    </location>
</feature>
<sequence>MSAHITSHRGEFDLRHPATHKSNWLHARSHTFFFSAGLRQDFVIDARAKEVFNHDFEINSWDDTRLFCNRKASRPATPKKDAPILPDETEVSEHARTLSSEDLLRRRQERFGQEAPSDEASATAAQVEGRNANKSPQNKSPRASVKENANRPSEGPARAPSIADSERRPARTLTIRSASSGDNTSSQKESAPSKHDRRPSLSHHDQLPASVPKATLHMQERQQRPSESFAPDVAKSPLSSQHPAAAPVKPKDSSRAEDSHQQSETRAKRVDAEIPVVLPKEQKLATSLRSEMIDEPAQLEAIKIPTESGEVKLALSIRSQGTFVKVEEDAAVDGVKLSQSLREPQAQNVVPEPVVEKAPRTLKIRQSAPEEGTQVNPETVPDSVPPSSTPPPLVKRKSSSSTLQTEKRVKVDAYPEPASSLRVVLPKGNIEPPSLRVVMPKARPKSVAELLHRAQSSSSLPAPVSASNENSPGRTKANGQSSAVTTVQPATAVASAQLALATAKESSEGFLEQSTQPVLKRSIASPVELRVGLSAEPVAIDSTMQPAGRTLITPVDSPAPMDSSEESDILNINANEYVLPNELLEYLDLCNEAADNVVLQKYALEEMHALLWRLPDFGSLMGRHTTGVKIWFKKQRMRCMQQASTERAQQWKVLSERYASFMSALA</sequence>
<comment type="caution">
    <text evidence="2">The sequence shown here is derived from an EMBL/GenBank/DDBJ whole genome shotgun (WGS) entry which is preliminary data.</text>
</comment>
<feature type="compositionally biased region" description="Pro residues" evidence="1">
    <location>
        <begin position="383"/>
        <end position="393"/>
    </location>
</feature>
<reference evidence="2 3" key="1">
    <citation type="submission" date="2016-07" db="EMBL/GenBank/DDBJ databases">
        <title>Pervasive Adenine N6-methylation of Active Genes in Fungi.</title>
        <authorList>
            <consortium name="DOE Joint Genome Institute"/>
            <person name="Mondo S.J."/>
            <person name="Dannebaum R.O."/>
            <person name="Kuo R.C."/>
            <person name="Labutti K."/>
            <person name="Haridas S."/>
            <person name="Kuo A."/>
            <person name="Salamov A."/>
            <person name="Ahrendt S.R."/>
            <person name="Lipzen A."/>
            <person name="Sullivan W."/>
            <person name="Andreopoulos W.B."/>
            <person name="Clum A."/>
            <person name="Lindquist E."/>
            <person name="Daum C."/>
            <person name="Ramamoorthy G.K."/>
            <person name="Gryganskyi A."/>
            <person name="Culley D."/>
            <person name="Magnuson J.K."/>
            <person name="James T.Y."/>
            <person name="O'Malley M.A."/>
            <person name="Stajich J.E."/>
            <person name="Spatafora J.W."/>
            <person name="Visel A."/>
            <person name="Grigoriev I.V."/>
        </authorList>
    </citation>
    <scope>NUCLEOTIDE SEQUENCE [LARGE SCALE GENOMIC DNA]</scope>
    <source>
        <strain evidence="2 3">12-1054</strain>
    </source>
</reference>
<accession>A0A1Y2FVA2</accession>
<feature type="compositionally biased region" description="Polar residues" evidence="1">
    <location>
        <begin position="174"/>
        <end position="190"/>
    </location>
</feature>
<feature type="region of interest" description="Disordered" evidence="1">
    <location>
        <begin position="73"/>
        <end position="270"/>
    </location>
</feature>
<gene>
    <name evidence="2" type="ORF">BCR37DRAFT_16879</name>
</gene>
<dbReference type="GeneID" id="63782850"/>
<feature type="region of interest" description="Disordered" evidence="1">
    <location>
        <begin position="446"/>
        <end position="484"/>
    </location>
</feature>
<protein>
    <submittedName>
        <fullName evidence="2">Uncharacterized protein</fullName>
    </submittedName>
</protein>
<feature type="compositionally biased region" description="Basic and acidic residues" evidence="1">
    <location>
        <begin position="191"/>
        <end position="206"/>
    </location>
</feature>
<organism evidence="2 3">
    <name type="scientific">Protomyces lactucae-debilis</name>
    <dbReference type="NCBI Taxonomy" id="2754530"/>
    <lineage>
        <taxon>Eukaryota</taxon>
        <taxon>Fungi</taxon>
        <taxon>Dikarya</taxon>
        <taxon>Ascomycota</taxon>
        <taxon>Taphrinomycotina</taxon>
        <taxon>Taphrinomycetes</taxon>
        <taxon>Taphrinales</taxon>
        <taxon>Protomycetaceae</taxon>
        <taxon>Protomyces</taxon>
    </lineage>
</organism>
<dbReference type="OMA" id="HITSHRG"/>
<keyword evidence="3" id="KW-1185">Reference proteome</keyword>
<evidence type="ECO:0000313" key="3">
    <source>
        <dbReference type="Proteomes" id="UP000193685"/>
    </source>
</evidence>
<proteinExistence type="predicted"/>
<dbReference type="AlphaFoldDB" id="A0A1Y2FVA2"/>